<evidence type="ECO:0000256" key="1">
    <source>
        <dbReference type="SAM" id="Phobius"/>
    </source>
</evidence>
<comment type="caution">
    <text evidence="2">The sequence shown here is derived from an EMBL/GenBank/DDBJ whole genome shotgun (WGS) entry which is preliminary data.</text>
</comment>
<organism evidence="2 3">
    <name type="scientific">Hungatella hathewayi DSM 13479</name>
    <dbReference type="NCBI Taxonomy" id="566550"/>
    <lineage>
        <taxon>Bacteria</taxon>
        <taxon>Bacillati</taxon>
        <taxon>Bacillota</taxon>
        <taxon>Clostridia</taxon>
        <taxon>Lachnospirales</taxon>
        <taxon>Lachnospiraceae</taxon>
        <taxon>Hungatella</taxon>
    </lineage>
</organism>
<gene>
    <name evidence="2" type="ORF">CLOSTHATH_04335</name>
</gene>
<name>D3AL41_9FIRM</name>
<keyword evidence="1" id="KW-1133">Transmembrane helix</keyword>
<proteinExistence type="predicted"/>
<evidence type="ECO:0000313" key="3">
    <source>
        <dbReference type="Proteomes" id="UP000004968"/>
    </source>
</evidence>
<dbReference type="Proteomes" id="UP000004968">
    <property type="component" value="Unassembled WGS sequence"/>
</dbReference>
<feature type="transmembrane region" description="Helical" evidence="1">
    <location>
        <begin position="37"/>
        <end position="53"/>
    </location>
</feature>
<dbReference type="AlphaFoldDB" id="D3AL41"/>
<keyword evidence="1" id="KW-0472">Membrane</keyword>
<sequence>MCCACSVSGVLFLTSPEPHSPGTVTHVRKVHQRRRDLFIAFCFFICYTCFTNFH</sequence>
<reference evidence="2 3" key="1">
    <citation type="submission" date="2010-01" db="EMBL/GenBank/DDBJ databases">
        <authorList>
            <person name="Weinstock G."/>
            <person name="Sodergren E."/>
            <person name="Clifton S."/>
            <person name="Fulton L."/>
            <person name="Fulton B."/>
            <person name="Courtney L."/>
            <person name="Fronick C."/>
            <person name="Harrison M."/>
            <person name="Strong C."/>
            <person name="Farmer C."/>
            <person name="Delahaunty K."/>
            <person name="Markovic C."/>
            <person name="Hall O."/>
            <person name="Minx P."/>
            <person name="Tomlinson C."/>
            <person name="Mitreva M."/>
            <person name="Nelson J."/>
            <person name="Hou S."/>
            <person name="Wollam A."/>
            <person name="Pepin K.H."/>
            <person name="Johnson M."/>
            <person name="Bhonagiri V."/>
            <person name="Nash W.E."/>
            <person name="Warren W."/>
            <person name="Chinwalla A."/>
            <person name="Mardis E.R."/>
            <person name="Wilson R.K."/>
        </authorList>
    </citation>
    <scope>NUCLEOTIDE SEQUENCE [LARGE SCALE GENOMIC DNA]</scope>
    <source>
        <strain evidence="2 3">DSM 13479</strain>
    </source>
</reference>
<protein>
    <submittedName>
        <fullName evidence="2">Uncharacterized protein</fullName>
    </submittedName>
</protein>
<keyword evidence="1" id="KW-0812">Transmembrane</keyword>
<dbReference type="HOGENOM" id="CLU_3044185_0_0_9"/>
<evidence type="ECO:0000313" key="2">
    <source>
        <dbReference type="EMBL" id="EFC97463.1"/>
    </source>
</evidence>
<dbReference type="EMBL" id="ACIO01000389">
    <property type="protein sequence ID" value="EFC97463.1"/>
    <property type="molecule type" value="Genomic_DNA"/>
</dbReference>
<accession>D3AL41</accession>